<feature type="region of interest" description="Disordered" evidence="1">
    <location>
        <begin position="35"/>
        <end position="61"/>
    </location>
</feature>
<proteinExistence type="predicted"/>
<dbReference type="GeneID" id="81364149"/>
<feature type="compositionally biased region" description="Polar residues" evidence="1">
    <location>
        <begin position="47"/>
        <end position="61"/>
    </location>
</feature>
<comment type="caution">
    <text evidence="2">The sequence shown here is derived from an EMBL/GenBank/DDBJ whole genome shotgun (WGS) entry which is preliminary data.</text>
</comment>
<sequence>MNLVYEDNILPEDQYEDFPTETSFSEIHDTIQTIPNDPALDPILPSESASQTIPPEPETSSLLITHDRLIRYKECNWETSDSIRSGSTGNMERYLQKVYAISAPSSSSSESTEQQPSIIESLSKKPKLSVAAQLQQNIL</sequence>
<evidence type="ECO:0000256" key="1">
    <source>
        <dbReference type="SAM" id="MobiDB-lite"/>
    </source>
</evidence>
<gene>
    <name evidence="2" type="ORF">N7509_000532</name>
</gene>
<reference evidence="2" key="2">
    <citation type="journal article" date="2023" name="IMA Fungus">
        <title>Comparative genomic study of the Penicillium genus elucidates a diverse pangenome and 15 lateral gene transfer events.</title>
        <authorList>
            <person name="Petersen C."/>
            <person name="Sorensen T."/>
            <person name="Nielsen M.R."/>
            <person name="Sondergaard T.E."/>
            <person name="Sorensen J.L."/>
            <person name="Fitzpatrick D.A."/>
            <person name="Frisvad J.C."/>
            <person name="Nielsen K.L."/>
        </authorList>
    </citation>
    <scope>NUCLEOTIDE SEQUENCE</scope>
    <source>
        <strain evidence="2">IBT 29677</strain>
    </source>
</reference>
<accession>A0A9W9WAF9</accession>
<keyword evidence="3" id="KW-1185">Reference proteome</keyword>
<evidence type="ECO:0000313" key="2">
    <source>
        <dbReference type="EMBL" id="KAJ5413905.1"/>
    </source>
</evidence>
<organism evidence="2 3">
    <name type="scientific">Penicillium cosmopolitanum</name>
    <dbReference type="NCBI Taxonomy" id="1131564"/>
    <lineage>
        <taxon>Eukaryota</taxon>
        <taxon>Fungi</taxon>
        <taxon>Dikarya</taxon>
        <taxon>Ascomycota</taxon>
        <taxon>Pezizomycotina</taxon>
        <taxon>Eurotiomycetes</taxon>
        <taxon>Eurotiomycetidae</taxon>
        <taxon>Eurotiales</taxon>
        <taxon>Aspergillaceae</taxon>
        <taxon>Penicillium</taxon>
    </lineage>
</organism>
<dbReference type="RefSeq" id="XP_056493751.1">
    <property type="nucleotide sequence ID" value="XM_056625169.1"/>
</dbReference>
<protein>
    <submittedName>
        <fullName evidence="2">Uncharacterized protein</fullName>
    </submittedName>
</protein>
<dbReference type="Proteomes" id="UP001147747">
    <property type="component" value="Unassembled WGS sequence"/>
</dbReference>
<dbReference type="AlphaFoldDB" id="A0A9W9WAF9"/>
<dbReference type="EMBL" id="JAPZBU010000003">
    <property type="protein sequence ID" value="KAJ5413905.1"/>
    <property type="molecule type" value="Genomic_DNA"/>
</dbReference>
<evidence type="ECO:0000313" key="3">
    <source>
        <dbReference type="Proteomes" id="UP001147747"/>
    </source>
</evidence>
<dbReference type="OrthoDB" id="2976890at2759"/>
<reference evidence="2" key="1">
    <citation type="submission" date="2022-12" db="EMBL/GenBank/DDBJ databases">
        <authorList>
            <person name="Petersen C."/>
        </authorList>
    </citation>
    <scope>NUCLEOTIDE SEQUENCE</scope>
    <source>
        <strain evidence="2">IBT 29677</strain>
    </source>
</reference>
<name>A0A9W9WAF9_9EURO</name>